<protein>
    <submittedName>
        <fullName evidence="2">Uncharacterized protein</fullName>
    </submittedName>
</protein>
<evidence type="ECO:0000313" key="2">
    <source>
        <dbReference type="EMBL" id="KAK0715533.1"/>
    </source>
</evidence>
<dbReference type="EMBL" id="JAUKUA010000004">
    <property type="protein sequence ID" value="KAK0715533.1"/>
    <property type="molecule type" value="Genomic_DNA"/>
</dbReference>
<feature type="region of interest" description="Disordered" evidence="1">
    <location>
        <begin position="234"/>
        <end position="269"/>
    </location>
</feature>
<feature type="compositionally biased region" description="Low complexity" evidence="1">
    <location>
        <begin position="236"/>
        <end position="248"/>
    </location>
</feature>
<name>A0AA40DXQ8_9PEZI</name>
<dbReference type="AlphaFoldDB" id="A0AA40DXQ8"/>
<feature type="compositionally biased region" description="Basic residues" evidence="1">
    <location>
        <begin position="250"/>
        <end position="260"/>
    </location>
</feature>
<dbReference type="Proteomes" id="UP001172102">
    <property type="component" value="Unassembled WGS sequence"/>
</dbReference>
<evidence type="ECO:0000256" key="1">
    <source>
        <dbReference type="SAM" id="MobiDB-lite"/>
    </source>
</evidence>
<feature type="region of interest" description="Disordered" evidence="1">
    <location>
        <begin position="32"/>
        <end position="191"/>
    </location>
</feature>
<feature type="compositionally biased region" description="Low complexity" evidence="1">
    <location>
        <begin position="171"/>
        <end position="180"/>
    </location>
</feature>
<reference evidence="2" key="1">
    <citation type="submission" date="2023-06" db="EMBL/GenBank/DDBJ databases">
        <title>Genome-scale phylogeny and comparative genomics of the fungal order Sordariales.</title>
        <authorList>
            <consortium name="Lawrence Berkeley National Laboratory"/>
            <person name="Hensen N."/>
            <person name="Bonometti L."/>
            <person name="Westerberg I."/>
            <person name="Brannstrom I.O."/>
            <person name="Guillou S."/>
            <person name="Cros-Aarteil S."/>
            <person name="Calhoun S."/>
            <person name="Haridas S."/>
            <person name="Kuo A."/>
            <person name="Mondo S."/>
            <person name="Pangilinan J."/>
            <person name="Riley R."/>
            <person name="Labutti K."/>
            <person name="Andreopoulos B."/>
            <person name="Lipzen A."/>
            <person name="Chen C."/>
            <person name="Yanf M."/>
            <person name="Daum C."/>
            <person name="Ng V."/>
            <person name="Clum A."/>
            <person name="Steindorff A."/>
            <person name="Ohm R."/>
            <person name="Martin F."/>
            <person name="Silar P."/>
            <person name="Natvig D."/>
            <person name="Lalanne C."/>
            <person name="Gautier V."/>
            <person name="Ament-Velasquez S.L."/>
            <person name="Kruys A."/>
            <person name="Hutchinson M.I."/>
            <person name="Powell A.J."/>
            <person name="Barry K."/>
            <person name="Miller A.N."/>
            <person name="Grigoriev I.V."/>
            <person name="Debuchy R."/>
            <person name="Gladieux P."/>
            <person name="Thoren M.H."/>
            <person name="Johannesson H."/>
        </authorList>
    </citation>
    <scope>NUCLEOTIDE SEQUENCE</scope>
    <source>
        <strain evidence="2">SMH4607-1</strain>
    </source>
</reference>
<proteinExistence type="predicted"/>
<gene>
    <name evidence="2" type="ORF">B0H67DRAFT_242531</name>
</gene>
<evidence type="ECO:0000313" key="3">
    <source>
        <dbReference type="Proteomes" id="UP001172102"/>
    </source>
</evidence>
<sequence length="269" mass="28613">MDPGRTPVLPHPRLRPIKSIDTLYTEWSTLGVEMAGSRERGRSVSPVRDTSDASQPLEGFRSEIQSRQNSEEPGSETTKPEPTGSPASESSEGSPTAGCEDSECRQSWASESTLVAEGSPVTDDCEECGQSRSSSSSTLYDATEAPHRSSPKDSPSTANATPVRNNGNNNSPPAKALSPVAPSPAPAMPTFAIDEGLASSWREHNRRQYEHEHLRQLERERLFPNASQHSVVVPPAATSASGSEAGTSRRGGRGGRHRGRGGGWGRGTG</sequence>
<feature type="compositionally biased region" description="Polar residues" evidence="1">
    <location>
        <begin position="152"/>
        <end position="170"/>
    </location>
</feature>
<comment type="caution">
    <text evidence="2">The sequence shown here is derived from an EMBL/GenBank/DDBJ whole genome shotgun (WGS) entry which is preliminary data.</text>
</comment>
<feature type="compositionally biased region" description="Low complexity" evidence="1">
    <location>
        <begin position="80"/>
        <end position="98"/>
    </location>
</feature>
<keyword evidence="3" id="KW-1185">Reference proteome</keyword>
<feature type="compositionally biased region" description="Polar residues" evidence="1">
    <location>
        <begin position="63"/>
        <end position="77"/>
    </location>
</feature>
<organism evidence="2 3">
    <name type="scientific">Lasiosphaeris hirsuta</name>
    <dbReference type="NCBI Taxonomy" id="260670"/>
    <lineage>
        <taxon>Eukaryota</taxon>
        <taxon>Fungi</taxon>
        <taxon>Dikarya</taxon>
        <taxon>Ascomycota</taxon>
        <taxon>Pezizomycotina</taxon>
        <taxon>Sordariomycetes</taxon>
        <taxon>Sordariomycetidae</taxon>
        <taxon>Sordariales</taxon>
        <taxon>Lasiosphaeriaceae</taxon>
        <taxon>Lasiosphaeris</taxon>
    </lineage>
</organism>
<accession>A0AA40DXQ8</accession>